<reference evidence="5" key="1">
    <citation type="journal article" date="2014" name="Science">
        <title>Ancient hybridizations among the ancestral genomes of bread wheat.</title>
        <authorList>
            <consortium name="International Wheat Genome Sequencing Consortium,"/>
            <person name="Marcussen T."/>
            <person name="Sandve S.R."/>
            <person name="Heier L."/>
            <person name="Spannagl M."/>
            <person name="Pfeifer M."/>
            <person name="Jakobsen K.S."/>
            <person name="Wulff B.B."/>
            <person name="Steuernagel B."/>
            <person name="Mayer K.F."/>
            <person name="Olsen O.A."/>
        </authorList>
    </citation>
    <scope>NUCLEOTIDE SEQUENCE [LARGE SCALE GENOMIC DNA]</scope>
    <source>
        <strain evidence="5">cv. AL8/78</strain>
    </source>
</reference>
<feature type="region of interest" description="Disordered" evidence="2">
    <location>
        <begin position="336"/>
        <end position="365"/>
    </location>
</feature>
<dbReference type="PANTHER" id="PTHR31099">
    <property type="entry name" value="OS06G0165300 PROTEIN"/>
    <property type="match status" value="1"/>
</dbReference>
<evidence type="ECO:0000256" key="2">
    <source>
        <dbReference type="SAM" id="MobiDB-lite"/>
    </source>
</evidence>
<protein>
    <recommendedName>
        <fullName evidence="3">Transposase (putative) gypsy type domain-containing protein</fullName>
    </recommendedName>
</protein>
<dbReference type="Pfam" id="PF04195">
    <property type="entry name" value="Transposase_28"/>
    <property type="match status" value="1"/>
</dbReference>
<dbReference type="Gramene" id="AET7Gv20351600.3">
    <property type="protein sequence ID" value="AET7Gv20351600.3"/>
    <property type="gene ID" value="AET7Gv20351600"/>
</dbReference>
<dbReference type="PANTHER" id="PTHR31099:SF28">
    <property type="entry name" value="F5J5.12"/>
    <property type="match status" value="1"/>
</dbReference>
<reference evidence="4" key="3">
    <citation type="journal article" date="2017" name="Nature">
        <title>Genome sequence of the progenitor of the wheat D genome Aegilops tauschii.</title>
        <authorList>
            <person name="Luo M.C."/>
            <person name="Gu Y.Q."/>
            <person name="Puiu D."/>
            <person name="Wang H."/>
            <person name="Twardziok S.O."/>
            <person name="Deal K.R."/>
            <person name="Huo N."/>
            <person name="Zhu T."/>
            <person name="Wang L."/>
            <person name="Wang Y."/>
            <person name="McGuire P.E."/>
            <person name="Liu S."/>
            <person name="Long H."/>
            <person name="Ramasamy R.K."/>
            <person name="Rodriguez J.C."/>
            <person name="Van S.L."/>
            <person name="Yuan L."/>
            <person name="Wang Z."/>
            <person name="Xia Z."/>
            <person name="Xiao L."/>
            <person name="Anderson O.D."/>
            <person name="Ouyang S."/>
            <person name="Liang Y."/>
            <person name="Zimin A.V."/>
            <person name="Pertea G."/>
            <person name="Qi P."/>
            <person name="Bennetzen J.L."/>
            <person name="Dai X."/>
            <person name="Dawson M.W."/>
            <person name="Muller H.G."/>
            <person name="Kugler K."/>
            <person name="Rivarola-Duarte L."/>
            <person name="Spannagl M."/>
            <person name="Mayer K.F.X."/>
            <person name="Lu F.H."/>
            <person name="Bevan M.W."/>
            <person name="Leroy P."/>
            <person name="Li P."/>
            <person name="You F.M."/>
            <person name="Sun Q."/>
            <person name="Liu Z."/>
            <person name="Lyons E."/>
            <person name="Wicker T."/>
            <person name="Salzberg S.L."/>
            <person name="Devos K.M."/>
            <person name="Dvorak J."/>
        </authorList>
    </citation>
    <scope>NUCLEOTIDE SEQUENCE [LARGE SCALE GENOMIC DNA]</scope>
    <source>
        <strain evidence="4">cv. AL8/78</strain>
    </source>
</reference>
<evidence type="ECO:0000313" key="4">
    <source>
        <dbReference type="EnsemblPlants" id="AET7Gv20351600.3"/>
    </source>
</evidence>
<evidence type="ECO:0000259" key="3">
    <source>
        <dbReference type="Pfam" id="PF04195"/>
    </source>
</evidence>
<dbReference type="InterPro" id="IPR007321">
    <property type="entry name" value="Transposase_28"/>
</dbReference>
<feature type="region of interest" description="Disordered" evidence="2">
    <location>
        <begin position="287"/>
        <end position="308"/>
    </location>
</feature>
<organism evidence="4 5">
    <name type="scientific">Aegilops tauschii subsp. strangulata</name>
    <name type="common">Goatgrass</name>
    <dbReference type="NCBI Taxonomy" id="200361"/>
    <lineage>
        <taxon>Eukaryota</taxon>
        <taxon>Viridiplantae</taxon>
        <taxon>Streptophyta</taxon>
        <taxon>Embryophyta</taxon>
        <taxon>Tracheophyta</taxon>
        <taxon>Spermatophyta</taxon>
        <taxon>Magnoliopsida</taxon>
        <taxon>Liliopsida</taxon>
        <taxon>Poales</taxon>
        <taxon>Poaceae</taxon>
        <taxon>BOP clade</taxon>
        <taxon>Pooideae</taxon>
        <taxon>Triticodae</taxon>
        <taxon>Triticeae</taxon>
        <taxon>Triticinae</taxon>
        <taxon>Aegilops</taxon>
    </lineage>
</organism>
<evidence type="ECO:0000313" key="5">
    <source>
        <dbReference type="Proteomes" id="UP000015105"/>
    </source>
</evidence>
<name>A0A453QVZ7_AEGTS</name>
<feature type="region of interest" description="Disordered" evidence="2">
    <location>
        <begin position="1"/>
        <end position="48"/>
    </location>
</feature>
<keyword evidence="1" id="KW-0175">Coiled coil</keyword>
<sequence length="570" mass="61210">SPLCSLQCRSKTGQGRRRRGRLAGAPARTMPSSSAADSGHGVATATAPSRDTAVEGFVSSLRTQDEVDVLCQKHGVPKDQYTARPAGDLRANSTPPPGSICVYARALEAGLRFPLHGFFREALAHFGIAPAQLTPNGWRVMEGFVALCRSAGVRPSLAVFLRFFYLSAIDRKRKKGWYCLGPMRDSSSLRFTGMPGRGSKAIMGWRHDFFFLSSPEPWHCAVEWGAPSKGSFRKPALTVEENESMVKLLSAHGGVAVDLRNLLPATCPRLRRRRRLWNSNPAVSAAVITTASPPPPSSSTRTTSCSKGMDPSVYEMMKVLLAERAVAQASASAKKRTWEEANGGENDGHSPPLSVVSSVHSPPPQHFLSRHDGYTELLQGAVAQQLELEGKLVAREREAAALRELLEEAKNELAAAKRAADAEREKAKAELAAVEGEVVKTKAELSASLAEAALAASKQAAEAVKTKAELAAAREEVVKTKAELAAAKRSAEAELVQANAVLTAARRAAETELVRVKAKLAAVEAELESAKAAAVQQLLASEEQVRQRAEDALEGYKRWRGRHAPAGRAA</sequence>
<reference evidence="5" key="2">
    <citation type="journal article" date="2017" name="Nat. Plants">
        <title>The Aegilops tauschii genome reveals multiple impacts of transposons.</title>
        <authorList>
            <person name="Zhao G."/>
            <person name="Zou C."/>
            <person name="Li K."/>
            <person name="Wang K."/>
            <person name="Li T."/>
            <person name="Gao L."/>
            <person name="Zhang X."/>
            <person name="Wang H."/>
            <person name="Yang Z."/>
            <person name="Liu X."/>
            <person name="Jiang W."/>
            <person name="Mao L."/>
            <person name="Kong X."/>
            <person name="Jiao Y."/>
            <person name="Jia J."/>
        </authorList>
    </citation>
    <scope>NUCLEOTIDE SEQUENCE [LARGE SCALE GENOMIC DNA]</scope>
    <source>
        <strain evidence="5">cv. AL8/78</strain>
    </source>
</reference>
<reference evidence="4" key="4">
    <citation type="submission" date="2019-03" db="UniProtKB">
        <authorList>
            <consortium name="EnsemblPlants"/>
        </authorList>
    </citation>
    <scope>IDENTIFICATION</scope>
</reference>
<proteinExistence type="predicted"/>
<feature type="domain" description="Transposase (putative) gypsy type" evidence="3">
    <location>
        <begin position="100"/>
        <end position="166"/>
    </location>
</feature>
<accession>A0A453QVZ7</accession>
<evidence type="ECO:0000256" key="1">
    <source>
        <dbReference type="SAM" id="Coils"/>
    </source>
</evidence>
<feature type="coiled-coil region" evidence="1">
    <location>
        <begin position="392"/>
        <end position="552"/>
    </location>
</feature>
<dbReference type="Proteomes" id="UP000015105">
    <property type="component" value="Chromosome 7D"/>
</dbReference>
<dbReference type="AlphaFoldDB" id="A0A453QVZ7"/>
<feature type="compositionally biased region" description="Low complexity" evidence="2">
    <location>
        <begin position="349"/>
        <end position="360"/>
    </location>
</feature>
<reference evidence="4" key="5">
    <citation type="journal article" date="2021" name="G3 (Bethesda)">
        <title>Aegilops tauschii genome assembly Aet v5.0 features greater sequence contiguity and improved annotation.</title>
        <authorList>
            <person name="Wang L."/>
            <person name="Zhu T."/>
            <person name="Rodriguez J.C."/>
            <person name="Deal K.R."/>
            <person name="Dubcovsky J."/>
            <person name="McGuire P.E."/>
            <person name="Lux T."/>
            <person name="Spannagl M."/>
            <person name="Mayer K.F.X."/>
            <person name="Baldrich P."/>
            <person name="Meyers B.C."/>
            <person name="Huo N."/>
            <person name="Gu Y.Q."/>
            <person name="Zhou H."/>
            <person name="Devos K.M."/>
            <person name="Bennetzen J.L."/>
            <person name="Unver T."/>
            <person name="Budak H."/>
            <person name="Gulick P.J."/>
            <person name="Galiba G."/>
            <person name="Kalapos B."/>
            <person name="Nelson D.R."/>
            <person name="Li P."/>
            <person name="You F.M."/>
            <person name="Luo M.C."/>
            <person name="Dvorak J."/>
        </authorList>
    </citation>
    <scope>NUCLEOTIDE SEQUENCE [LARGE SCALE GENOMIC DNA]</scope>
    <source>
        <strain evidence="4">cv. AL8/78</strain>
    </source>
</reference>
<keyword evidence="5" id="KW-1185">Reference proteome</keyword>
<dbReference type="EnsemblPlants" id="AET7Gv20351600.3">
    <property type="protein sequence ID" value="AET7Gv20351600.3"/>
    <property type="gene ID" value="AET7Gv20351600"/>
</dbReference>